<comment type="function">
    <text evidence="12">Fluoride-specific ion channel. Important for reducing fluoride concentration in the cell, thus reducing its toxicity.</text>
</comment>
<dbReference type="NCBIfam" id="TIGR00494">
    <property type="entry name" value="crcB"/>
    <property type="match status" value="1"/>
</dbReference>
<comment type="similarity">
    <text evidence="10 12">Belongs to the fluoride channel Fluc/FEX (TC 1.A.43) family.</text>
</comment>
<evidence type="ECO:0000256" key="5">
    <source>
        <dbReference type="ARBA" id="ARBA00022989"/>
    </source>
</evidence>
<evidence type="ECO:0000256" key="9">
    <source>
        <dbReference type="ARBA" id="ARBA00023303"/>
    </source>
</evidence>
<evidence type="ECO:0000256" key="10">
    <source>
        <dbReference type="ARBA" id="ARBA00035120"/>
    </source>
</evidence>
<name>A0A506UIK3_9HYPH</name>
<comment type="activity regulation">
    <text evidence="12">Na(+) is not transported, but it plays an essential structural role and its presence is essential for fluoride channel function.</text>
</comment>
<feature type="binding site" evidence="12">
    <location>
        <position position="95"/>
    </location>
    <ligand>
        <name>Na(+)</name>
        <dbReference type="ChEBI" id="CHEBI:29101"/>
        <note>structural</note>
    </ligand>
</feature>
<evidence type="ECO:0000256" key="7">
    <source>
        <dbReference type="ARBA" id="ARBA00023065"/>
    </source>
</evidence>
<protein>
    <recommendedName>
        <fullName evidence="12">Fluoride-specific ion channel FluC</fullName>
    </recommendedName>
</protein>
<evidence type="ECO:0000256" key="4">
    <source>
        <dbReference type="ARBA" id="ARBA00022692"/>
    </source>
</evidence>
<reference evidence="13 14" key="1">
    <citation type="submission" date="2019-06" db="EMBL/GenBank/DDBJ databases">
        <authorList>
            <person name="Li M."/>
        </authorList>
    </citation>
    <scope>NUCLEOTIDE SEQUENCE [LARGE SCALE GENOMIC DNA]</scope>
    <source>
        <strain evidence="13 14">BGMRC2036</strain>
    </source>
</reference>
<keyword evidence="5 12" id="KW-1133">Transmembrane helix</keyword>
<dbReference type="Proteomes" id="UP000318801">
    <property type="component" value="Unassembled WGS sequence"/>
</dbReference>
<evidence type="ECO:0000256" key="3">
    <source>
        <dbReference type="ARBA" id="ARBA00022519"/>
    </source>
</evidence>
<evidence type="ECO:0000256" key="2">
    <source>
        <dbReference type="ARBA" id="ARBA00022475"/>
    </source>
</evidence>
<keyword evidence="6 12" id="KW-0915">Sodium</keyword>
<keyword evidence="3" id="KW-0997">Cell inner membrane</keyword>
<evidence type="ECO:0000256" key="8">
    <source>
        <dbReference type="ARBA" id="ARBA00023136"/>
    </source>
</evidence>
<keyword evidence="8 12" id="KW-0472">Membrane</keyword>
<dbReference type="GO" id="GO:0046872">
    <property type="term" value="F:metal ion binding"/>
    <property type="evidence" value="ECO:0007669"/>
    <property type="project" value="UniProtKB-KW"/>
</dbReference>
<dbReference type="OrthoDB" id="9806299at2"/>
<dbReference type="HAMAP" id="MF_00454">
    <property type="entry name" value="FluC"/>
    <property type="match status" value="1"/>
</dbReference>
<feature type="binding site" evidence="12">
    <location>
        <position position="92"/>
    </location>
    <ligand>
        <name>Na(+)</name>
        <dbReference type="ChEBI" id="CHEBI:29101"/>
        <note>structural</note>
    </ligand>
</feature>
<keyword evidence="4 12" id="KW-0812">Transmembrane</keyword>
<evidence type="ECO:0000313" key="13">
    <source>
        <dbReference type="EMBL" id="TPW33136.1"/>
    </source>
</evidence>
<dbReference type="GO" id="GO:0140114">
    <property type="term" value="P:cellular detoxification of fluoride"/>
    <property type="evidence" value="ECO:0007669"/>
    <property type="project" value="UniProtKB-UniRule"/>
</dbReference>
<evidence type="ECO:0000313" key="14">
    <source>
        <dbReference type="Proteomes" id="UP000318801"/>
    </source>
</evidence>
<dbReference type="InterPro" id="IPR003691">
    <property type="entry name" value="FluC"/>
</dbReference>
<feature type="transmembrane region" description="Helical" evidence="12">
    <location>
        <begin position="52"/>
        <end position="72"/>
    </location>
</feature>
<evidence type="ECO:0000256" key="11">
    <source>
        <dbReference type="ARBA" id="ARBA00035585"/>
    </source>
</evidence>
<dbReference type="GO" id="GO:0062054">
    <property type="term" value="F:fluoride channel activity"/>
    <property type="evidence" value="ECO:0007669"/>
    <property type="project" value="UniProtKB-UniRule"/>
</dbReference>
<keyword evidence="12" id="KW-0479">Metal-binding</keyword>
<keyword evidence="7 12" id="KW-0406">Ion transport</keyword>
<feature type="transmembrane region" description="Helical" evidence="12">
    <location>
        <begin position="21"/>
        <end position="46"/>
    </location>
</feature>
<dbReference type="NCBIfam" id="NF010791">
    <property type="entry name" value="PRK14195.1"/>
    <property type="match status" value="1"/>
</dbReference>
<feature type="transmembrane region" description="Helical" evidence="12">
    <location>
        <begin position="114"/>
        <end position="137"/>
    </location>
</feature>
<dbReference type="Pfam" id="PF02537">
    <property type="entry name" value="CRCB"/>
    <property type="match status" value="1"/>
</dbReference>
<comment type="subcellular location">
    <subcellularLocation>
        <location evidence="1 12">Cell membrane</location>
        <topology evidence="1 12">Multi-pass membrane protein</topology>
    </subcellularLocation>
</comment>
<keyword evidence="12" id="KW-0813">Transport</keyword>
<feature type="transmembrane region" description="Helical" evidence="12">
    <location>
        <begin position="84"/>
        <end position="102"/>
    </location>
</feature>
<evidence type="ECO:0000256" key="12">
    <source>
        <dbReference type="HAMAP-Rule" id="MF_00454"/>
    </source>
</evidence>
<sequence length="142" mass="14842">MSQENWNDIQETDLSQTFTHAILAALGGGIGAAGRYFVGIAAIRLAGPNFPWGTFIVNIVGSLMIGLLVEVVARLLNQSADMRVFLVTGVLGGFTTFSSFSLDTMTMVERGDYATAALYVAASVGLGLVAAFGGLMIGRAAF</sequence>
<proteinExistence type="inferred from homology"/>
<dbReference type="AlphaFoldDB" id="A0A506UIK3"/>
<evidence type="ECO:0000256" key="6">
    <source>
        <dbReference type="ARBA" id="ARBA00023053"/>
    </source>
</evidence>
<comment type="caution">
    <text evidence="13">The sequence shown here is derived from an EMBL/GenBank/DDBJ whole genome shotgun (WGS) entry which is preliminary data.</text>
</comment>
<evidence type="ECO:0000256" key="1">
    <source>
        <dbReference type="ARBA" id="ARBA00004651"/>
    </source>
</evidence>
<organism evidence="13 14">
    <name type="scientific">Martelella alba</name>
    <dbReference type="NCBI Taxonomy" id="2590451"/>
    <lineage>
        <taxon>Bacteria</taxon>
        <taxon>Pseudomonadati</taxon>
        <taxon>Pseudomonadota</taxon>
        <taxon>Alphaproteobacteria</taxon>
        <taxon>Hyphomicrobiales</taxon>
        <taxon>Aurantimonadaceae</taxon>
        <taxon>Martelella</taxon>
    </lineage>
</organism>
<keyword evidence="14" id="KW-1185">Reference proteome</keyword>
<comment type="catalytic activity">
    <reaction evidence="11">
        <text>fluoride(in) = fluoride(out)</text>
        <dbReference type="Rhea" id="RHEA:76159"/>
        <dbReference type="ChEBI" id="CHEBI:17051"/>
    </reaction>
    <physiologicalReaction direction="left-to-right" evidence="11">
        <dbReference type="Rhea" id="RHEA:76160"/>
    </physiologicalReaction>
</comment>
<dbReference type="EMBL" id="VHLG01000001">
    <property type="protein sequence ID" value="TPW33136.1"/>
    <property type="molecule type" value="Genomic_DNA"/>
</dbReference>
<dbReference type="PANTHER" id="PTHR28259:SF1">
    <property type="entry name" value="FLUORIDE EXPORT PROTEIN 1-RELATED"/>
    <property type="match status" value="1"/>
</dbReference>
<accession>A0A506UIK3</accession>
<keyword evidence="2 12" id="KW-1003">Cell membrane</keyword>
<dbReference type="GO" id="GO:0005886">
    <property type="term" value="C:plasma membrane"/>
    <property type="evidence" value="ECO:0007669"/>
    <property type="project" value="UniProtKB-SubCell"/>
</dbReference>
<dbReference type="PANTHER" id="PTHR28259">
    <property type="entry name" value="FLUORIDE EXPORT PROTEIN 1-RELATED"/>
    <property type="match status" value="1"/>
</dbReference>
<gene>
    <name evidence="12 13" type="primary">crcB</name>
    <name evidence="12" type="synonym">fluC</name>
    <name evidence="13" type="ORF">FJU08_00790</name>
</gene>
<keyword evidence="9 12" id="KW-0407">Ion channel</keyword>